<evidence type="ECO:0000256" key="3">
    <source>
        <dbReference type="ARBA" id="ARBA00022692"/>
    </source>
</evidence>
<accession>A0ABP0TRJ8</accession>
<gene>
    <name evidence="10" type="ORF">CSSPTR1EN2_LOCUS5522</name>
</gene>
<evidence type="ECO:0000256" key="4">
    <source>
        <dbReference type="ARBA" id="ARBA00022968"/>
    </source>
</evidence>
<organism evidence="10 11">
    <name type="scientific">Sphagnum troendelagicum</name>
    <dbReference type="NCBI Taxonomy" id="128251"/>
    <lineage>
        <taxon>Eukaryota</taxon>
        <taxon>Viridiplantae</taxon>
        <taxon>Streptophyta</taxon>
        <taxon>Embryophyta</taxon>
        <taxon>Bryophyta</taxon>
        <taxon>Sphagnophytina</taxon>
        <taxon>Sphagnopsida</taxon>
        <taxon>Sphagnales</taxon>
        <taxon>Sphagnaceae</taxon>
        <taxon>Sphagnum</taxon>
    </lineage>
</organism>
<evidence type="ECO:0000256" key="6">
    <source>
        <dbReference type="ARBA" id="ARBA00023136"/>
    </source>
</evidence>
<dbReference type="PANTHER" id="PTHR32285">
    <property type="entry name" value="PROTEIN TRICHOME BIREFRINGENCE-LIKE 9-RELATED"/>
    <property type="match status" value="1"/>
</dbReference>
<comment type="similarity">
    <text evidence="2">Belongs to the PC-esterase family. TBL subfamily.</text>
</comment>
<evidence type="ECO:0008006" key="12">
    <source>
        <dbReference type="Google" id="ProtNLM"/>
    </source>
</evidence>
<comment type="subcellular location">
    <subcellularLocation>
        <location evidence="1">Membrane</location>
        <topology evidence="1">Single-pass membrane protein</topology>
    </subcellularLocation>
</comment>
<evidence type="ECO:0000256" key="2">
    <source>
        <dbReference type="ARBA" id="ARBA00007727"/>
    </source>
</evidence>
<evidence type="ECO:0000259" key="8">
    <source>
        <dbReference type="Pfam" id="PF13839"/>
    </source>
</evidence>
<dbReference type="Pfam" id="PF13839">
    <property type="entry name" value="PC-Esterase"/>
    <property type="match status" value="1"/>
</dbReference>
<sequence length="505" mass="58702">METMLIRSWIFLGFVLFILLGYISNKNKFLSSDDLFGGTTWLQPIFNKQFAYLQFPSKYINNQLLLTSTTDYFNIGRKLNNINPIKDELENGEGKLSQDSISNYLGIESNFNNSDHLKKEIDHDKADVFGFKDEGTCDLTKGNWVHDIRKPLYNASCPFIESYSNCEVNGRPDLEFINWKWKPKDCELPQINPKAFMESMRGQSIAFVGDSVNRNHFQSLLCILSQVEKPITLFTTEIREEFEALRYNHGYLFRSFALSLSYYWSNFLVQKTNKFILMNDNTTQNMRHIDIDIMDRNLVQNLAGIDILIISTAHWYLLNPMIILERNQVIGGHNCKNVMGMIEDPNLLPYVYKKVIHNVLKGLLSTPQFKGTLLLRSLSPDHFGHKRHDTGGSCNFTTPLNNPIYSHSIWMYNVQLQEFLNVYKTLDSPTMVRLKFLDITYSSQLRGDGHPNNYRYSKELNTMFMNDVNFDRSNDCVHWCLPGPIDMWNDILVETLRLIKLEGEM</sequence>
<keyword evidence="3 7" id="KW-0812">Transmembrane</keyword>
<evidence type="ECO:0000256" key="5">
    <source>
        <dbReference type="ARBA" id="ARBA00022989"/>
    </source>
</evidence>
<keyword evidence="6 7" id="KW-0472">Membrane</keyword>
<evidence type="ECO:0000256" key="7">
    <source>
        <dbReference type="SAM" id="Phobius"/>
    </source>
</evidence>
<dbReference type="PANTHER" id="PTHR32285:SF48">
    <property type="entry name" value="PROTEIN TRICHOME BIREFRINGENCE-LIKE 19"/>
    <property type="match status" value="1"/>
</dbReference>
<keyword evidence="11" id="KW-1185">Reference proteome</keyword>
<dbReference type="Proteomes" id="UP001497512">
    <property type="component" value="Chromosome 13"/>
</dbReference>
<dbReference type="InterPro" id="IPR026057">
    <property type="entry name" value="TBL_C"/>
</dbReference>
<proteinExistence type="inferred from homology"/>
<evidence type="ECO:0000313" key="11">
    <source>
        <dbReference type="Proteomes" id="UP001497512"/>
    </source>
</evidence>
<name>A0ABP0TRJ8_9BRYO</name>
<keyword evidence="4" id="KW-0735">Signal-anchor</keyword>
<feature type="domain" description="Trichome birefringence-like N-terminal" evidence="9">
    <location>
        <begin position="136"/>
        <end position="187"/>
    </location>
</feature>
<feature type="domain" description="Trichome birefringence-like C-terminal" evidence="8">
    <location>
        <begin position="188"/>
        <end position="494"/>
    </location>
</feature>
<evidence type="ECO:0000313" key="10">
    <source>
        <dbReference type="EMBL" id="CAK9200668.1"/>
    </source>
</evidence>
<dbReference type="InterPro" id="IPR029962">
    <property type="entry name" value="TBL"/>
</dbReference>
<dbReference type="EMBL" id="OZ019905">
    <property type="protein sequence ID" value="CAK9200668.1"/>
    <property type="molecule type" value="Genomic_DNA"/>
</dbReference>
<reference evidence="10" key="1">
    <citation type="submission" date="2024-02" db="EMBL/GenBank/DDBJ databases">
        <authorList>
            <consortium name="ELIXIR-Norway"/>
            <consortium name="Elixir Norway"/>
        </authorList>
    </citation>
    <scope>NUCLEOTIDE SEQUENCE</scope>
</reference>
<dbReference type="Pfam" id="PF14416">
    <property type="entry name" value="PMR5N"/>
    <property type="match status" value="1"/>
</dbReference>
<dbReference type="InterPro" id="IPR025846">
    <property type="entry name" value="TBL_N"/>
</dbReference>
<evidence type="ECO:0000259" key="9">
    <source>
        <dbReference type="Pfam" id="PF14416"/>
    </source>
</evidence>
<evidence type="ECO:0000256" key="1">
    <source>
        <dbReference type="ARBA" id="ARBA00004167"/>
    </source>
</evidence>
<protein>
    <recommendedName>
        <fullName evidence="12">Trichome birefringence-like N-terminal domain-containing protein</fullName>
    </recommendedName>
</protein>
<keyword evidence="5 7" id="KW-1133">Transmembrane helix</keyword>
<feature type="transmembrane region" description="Helical" evidence="7">
    <location>
        <begin position="6"/>
        <end position="23"/>
    </location>
</feature>